<dbReference type="PANTHER" id="PTHR30272">
    <property type="entry name" value="3-HYDROXYACYL-[ACYL-CARRIER-PROTEIN] DEHYDRATASE"/>
    <property type="match status" value="1"/>
</dbReference>
<accession>A0ABN6UVK0</accession>
<sequence length="147" mass="15907">MTPAPAPVPVIVPTDIPAHLPHRYPFLLVDRILEREPGVRVVAEKLVTNGEPHLQGHFEGRPLVPGVLLLEMLAQAGGFLEAESLHGAAIFLAGVQDARFRTPAFPGDRLRLEVTPEGAFAGLMKLKGTVSCEGRELCTAHLLVKRL</sequence>
<evidence type="ECO:0000256" key="1">
    <source>
        <dbReference type="ARBA" id="ARBA00023239"/>
    </source>
</evidence>
<reference evidence="3" key="1">
    <citation type="journal article" date="2023" name="Int. J. Syst. Evol. Microbiol.">
        <title>Mesoterricola silvestris gen. nov., sp. nov., Mesoterricola sediminis sp. nov., Geothrix oryzae sp. nov., Geothrix edaphica sp. nov., Geothrix rubra sp. nov., and Geothrix limicola sp. nov., six novel members of Acidobacteriota isolated from soils.</title>
        <authorList>
            <person name="Itoh H."/>
            <person name="Sugisawa Y."/>
            <person name="Mise K."/>
            <person name="Xu Z."/>
            <person name="Kuniyasu M."/>
            <person name="Ushijima N."/>
            <person name="Kawano K."/>
            <person name="Kobayashi E."/>
            <person name="Shiratori Y."/>
            <person name="Masuda Y."/>
            <person name="Senoo K."/>
        </authorList>
    </citation>
    <scope>NUCLEOTIDE SEQUENCE [LARGE SCALE GENOMIC DNA]</scope>
    <source>
        <strain evidence="3">Red222</strain>
    </source>
</reference>
<keyword evidence="3" id="KW-1185">Reference proteome</keyword>
<dbReference type="CDD" id="cd01288">
    <property type="entry name" value="FabZ"/>
    <property type="match status" value="1"/>
</dbReference>
<dbReference type="Pfam" id="PF07977">
    <property type="entry name" value="FabA"/>
    <property type="match status" value="1"/>
</dbReference>
<dbReference type="RefSeq" id="WP_286354777.1">
    <property type="nucleotide sequence ID" value="NZ_AP027079.1"/>
</dbReference>
<keyword evidence="1" id="KW-0456">Lyase</keyword>
<name>A0ABN6UVK0_9BACT</name>
<protein>
    <submittedName>
        <fullName evidence="2">3-hydroxyacyl-[acyl-carrier-protein] dehydratase FabZ</fullName>
    </submittedName>
</protein>
<evidence type="ECO:0000313" key="3">
    <source>
        <dbReference type="Proteomes" id="UP001242010"/>
    </source>
</evidence>
<gene>
    <name evidence="2" type="primary">fabZ_1</name>
    <name evidence="2" type="ORF">GETHOR_02530</name>
</gene>
<dbReference type="InterPro" id="IPR013114">
    <property type="entry name" value="FabA_FabZ"/>
</dbReference>
<dbReference type="InterPro" id="IPR029069">
    <property type="entry name" value="HotDog_dom_sf"/>
</dbReference>
<organism evidence="2 3">
    <name type="scientific">Geothrix oryzae</name>
    <dbReference type="NCBI Taxonomy" id="2927975"/>
    <lineage>
        <taxon>Bacteria</taxon>
        <taxon>Pseudomonadati</taxon>
        <taxon>Acidobacteriota</taxon>
        <taxon>Holophagae</taxon>
        <taxon>Holophagales</taxon>
        <taxon>Holophagaceae</taxon>
        <taxon>Geothrix</taxon>
    </lineage>
</organism>
<dbReference type="Proteomes" id="UP001242010">
    <property type="component" value="Chromosome"/>
</dbReference>
<dbReference type="PANTHER" id="PTHR30272:SF1">
    <property type="entry name" value="3-HYDROXYACYL-[ACYL-CARRIER-PROTEIN] DEHYDRATASE"/>
    <property type="match status" value="1"/>
</dbReference>
<dbReference type="NCBIfam" id="NF000582">
    <property type="entry name" value="PRK00006.1"/>
    <property type="match status" value="1"/>
</dbReference>
<dbReference type="Gene3D" id="3.10.129.10">
    <property type="entry name" value="Hotdog Thioesterase"/>
    <property type="match status" value="1"/>
</dbReference>
<dbReference type="EMBL" id="AP027079">
    <property type="protein sequence ID" value="BDU68152.1"/>
    <property type="molecule type" value="Genomic_DNA"/>
</dbReference>
<evidence type="ECO:0000313" key="2">
    <source>
        <dbReference type="EMBL" id="BDU68152.1"/>
    </source>
</evidence>
<proteinExistence type="predicted"/>
<dbReference type="SUPFAM" id="SSF54637">
    <property type="entry name" value="Thioesterase/thiol ester dehydrase-isomerase"/>
    <property type="match status" value="1"/>
</dbReference>